<keyword evidence="12" id="KW-1185">Reference proteome</keyword>
<dbReference type="InterPro" id="IPR040343">
    <property type="entry name" value="Cet1/Ctl1"/>
</dbReference>
<feature type="domain" description="mRNA triphosphatase Cet1-like" evidence="10">
    <location>
        <begin position="46"/>
        <end position="291"/>
    </location>
</feature>
<dbReference type="AlphaFoldDB" id="A0A6G1G8E0"/>
<name>A0A6G1G8E0_9PEZI</name>
<evidence type="ECO:0000256" key="9">
    <source>
        <dbReference type="SAM" id="MobiDB-lite"/>
    </source>
</evidence>
<reference evidence="13" key="2">
    <citation type="submission" date="2020-04" db="EMBL/GenBank/DDBJ databases">
        <authorList>
            <consortium name="NCBI Genome Project"/>
        </authorList>
    </citation>
    <scope>NUCLEOTIDE SEQUENCE</scope>
    <source>
        <strain evidence="13">CBS 781.70</strain>
    </source>
</reference>
<dbReference type="SUPFAM" id="SSF55154">
    <property type="entry name" value="CYTH-like phosphatases"/>
    <property type="match status" value="1"/>
</dbReference>
<dbReference type="OrthoDB" id="272147at2759"/>
<comment type="similarity">
    <text evidence="3 8">Belongs to the fungal TPase family.</text>
</comment>
<dbReference type="GO" id="GO:0004651">
    <property type="term" value="F:polynucleotide 5'-phosphatase activity"/>
    <property type="evidence" value="ECO:0007669"/>
    <property type="project" value="UniProtKB-UniRule"/>
</dbReference>
<comment type="cofactor">
    <cofactor evidence="1 8">
        <name>Mg(2+)</name>
        <dbReference type="ChEBI" id="CHEBI:18420"/>
    </cofactor>
</comment>
<evidence type="ECO:0000256" key="8">
    <source>
        <dbReference type="RuleBase" id="RU367053"/>
    </source>
</evidence>
<keyword evidence="8" id="KW-0506">mRNA capping</keyword>
<dbReference type="InterPro" id="IPR004206">
    <property type="entry name" value="mRNA_triPase_Cet1"/>
</dbReference>
<dbReference type="RefSeq" id="XP_033536006.1">
    <property type="nucleotide sequence ID" value="XM_033676179.1"/>
</dbReference>
<evidence type="ECO:0000256" key="7">
    <source>
        <dbReference type="ARBA" id="ARBA00047740"/>
    </source>
</evidence>
<dbReference type="InterPro" id="IPR037009">
    <property type="entry name" value="mRNA_triPase_Cet1_sf"/>
</dbReference>
<organism evidence="11">
    <name type="scientific">Eremomyces bilateralis CBS 781.70</name>
    <dbReference type="NCBI Taxonomy" id="1392243"/>
    <lineage>
        <taxon>Eukaryota</taxon>
        <taxon>Fungi</taxon>
        <taxon>Dikarya</taxon>
        <taxon>Ascomycota</taxon>
        <taxon>Pezizomycotina</taxon>
        <taxon>Dothideomycetes</taxon>
        <taxon>Dothideomycetes incertae sedis</taxon>
        <taxon>Eremomycetales</taxon>
        <taxon>Eremomycetaceae</taxon>
        <taxon>Eremomyces</taxon>
    </lineage>
</organism>
<dbReference type="Gene3D" id="3.20.100.10">
    <property type="entry name" value="mRNA triphosphatase Cet1-like"/>
    <property type="match status" value="1"/>
</dbReference>
<feature type="compositionally biased region" description="Pro residues" evidence="9">
    <location>
        <begin position="12"/>
        <end position="25"/>
    </location>
</feature>
<dbReference type="InterPro" id="IPR033469">
    <property type="entry name" value="CYTH-like_dom_sf"/>
</dbReference>
<evidence type="ECO:0000256" key="6">
    <source>
        <dbReference type="ARBA" id="ARBA00023242"/>
    </source>
</evidence>
<dbReference type="GO" id="GO:0031533">
    <property type="term" value="C:mRNA capping enzyme complex"/>
    <property type="evidence" value="ECO:0007669"/>
    <property type="project" value="UniProtKB-UniRule"/>
</dbReference>
<dbReference type="GO" id="GO:0140818">
    <property type="term" value="F:mRNA 5'-triphosphate monophosphatase activity"/>
    <property type="evidence" value="ECO:0007669"/>
    <property type="project" value="UniProtKB-EC"/>
</dbReference>
<dbReference type="GeneID" id="54416749"/>
<accession>A0A6G1G8E0</accession>
<dbReference type="Pfam" id="PF02940">
    <property type="entry name" value="mRNA_triPase"/>
    <property type="match status" value="1"/>
</dbReference>
<feature type="region of interest" description="Disordered" evidence="9">
    <location>
        <begin position="1"/>
        <end position="42"/>
    </location>
</feature>
<protein>
    <recommendedName>
        <fullName evidence="8">mRNA-capping enzyme subunit beta</fullName>
        <ecNumber evidence="8">3.6.1.74</ecNumber>
    </recommendedName>
    <alternativeName>
        <fullName evidence="8">mRNA 5'-phosphatase</fullName>
    </alternativeName>
    <alternativeName>
        <fullName evidence="8">mRNA 5'-triphosphate monophosphatase</fullName>
    </alternativeName>
</protein>
<sequence length="334" mass="37121">MKHEKISVDRSPAPPAAPPPNGHPPPLRDAKPGLPEPTVTNFEPYNEFDRKIADFLFDTVVAGPDLGHPSAGGPRAVFEIEAKIGTLVSRDDGGRIALPVQSETILVPGVSTRFESTMSKLQHRDMNRFLNRETQLSQQPPRIPVHYRHSVEVDTFHPLRPAALDQLPAYARDLISMRKHAPKIRVTRDTKTNQVTAKIVKARIADLDIFCPGQIFDIRISVNVEMRYDGPIETLVDGGDPMHVGANGNPGGQPPRRKDRLSYEHQGVRIDLTQVGDPRDPSCTHELEVEVDAEEVRRQGLMAQEGVENSFEPLVKRFLDNVRVLVRAGNPPSK</sequence>
<comment type="subcellular location">
    <subcellularLocation>
        <location evidence="2 8">Nucleus</location>
    </subcellularLocation>
</comment>
<evidence type="ECO:0000313" key="13">
    <source>
        <dbReference type="RefSeq" id="XP_033536006.1"/>
    </source>
</evidence>
<keyword evidence="5 8" id="KW-0378">Hydrolase</keyword>
<comment type="function">
    <text evidence="8">First step of mRNA capping. Converts the 5'-triphosphate end of a nascent mRNA chain into a diphosphate end.</text>
</comment>
<evidence type="ECO:0000256" key="4">
    <source>
        <dbReference type="ARBA" id="ARBA00022664"/>
    </source>
</evidence>
<evidence type="ECO:0000256" key="1">
    <source>
        <dbReference type="ARBA" id="ARBA00001946"/>
    </source>
</evidence>
<keyword evidence="6 8" id="KW-0539">Nucleus</keyword>
<dbReference type="GO" id="GO:0006370">
    <property type="term" value="P:7-methylguanosine mRNA capping"/>
    <property type="evidence" value="ECO:0007669"/>
    <property type="project" value="UniProtKB-UniRule"/>
</dbReference>
<dbReference type="PANTHER" id="PTHR28118:SF1">
    <property type="entry name" value="POLYNUCLEOTIDE 5'-TRIPHOSPHATASE CTL1-RELATED"/>
    <property type="match status" value="1"/>
</dbReference>
<dbReference type="EC" id="3.6.1.74" evidence="8"/>
<dbReference type="PANTHER" id="PTHR28118">
    <property type="entry name" value="POLYNUCLEOTIDE 5'-TRIPHOSPHATASE-RELATED"/>
    <property type="match status" value="1"/>
</dbReference>
<evidence type="ECO:0000313" key="12">
    <source>
        <dbReference type="Proteomes" id="UP000504638"/>
    </source>
</evidence>
<reference evidence="11 13" key="1">
    <citation type="submission" date="2020-01" db="EMBL/GenBank/DDBJ databases">
        <authorList>
            <consortium name="DOE Joint Genome Institute"/>
            <person name="Haridas S."/>
            <person name="Albert R."/>
            <person name="Binder M."/>
            <person name="Bloem J."/>
            <person name="Labutti K."/>
            <person name="Salamov A."/>
            <person name="Andreopoulos B."/>
            <person name="Baker S.E."/>
            <person name="Barry K."/>
            <person name="Bills G."/>
            <person name="Bluhm B.H."/>
            <person name="Cannon C."/>
            <person name="Castanera R."/>
            <person name="Culley D.E."/>
            <person name="Daum C."/>
            <person name="Ezra D."/>
            <person name="Gonzalez J.B."/>
            <person name="Henrissat B."/>
            <person name="Kuo A."/>
            <person name="Liang C."/>
            <person name="Lipzen A."/>
            <person name="Lutzoni F."/>
            <person name="Magnuson J."/>
            <person name="Mondo S."/>
            <person name="Nolan M."/>
            <person name="Ohm R."/>
            <person name="Pangilinan J."/>
            <person name="Park H.-J."/>
            <person name="Ramirez L."/>
            <person name="Alfaro M."/>
            <person name="Sun H."/>
            <person name="Tritt A."/>
            <person name="Yoshinaga Y."/>
            <person name="Zwiers L.-H."/>
            <person name="Turgeon B.G."/>
            <person name="Goodwin S.B."/>
            <person name="Spatafora J.W."/>
            <person name="Crous P.W."/>
            <person name="Grigoriev I.V."/>
        </authorList>
    </citation>
    <scope>NUCLEOTIDE SEQUENCE</scope>
    <source>
        <strain evidence="11 13">CBS 781.70</strain>
    </source>
</reference>
<dbReference type="Proteomes" id="UP000504638">
    <property type="component" value="Unplaced"/>
</dbReference>
<comment type="catalytic activity">
    <reaction evidence="7">
        <text>a 5'-end triphospho-ribonucleoside in mRNA + H2O = a 5'-end diphospho-ribonucleoside in mRNA + phosphate + H(+)</text>
        <dbReference type="Rhea" id="RHEA:67004"/>
        <dbReference type="Rhea" id="RHEA-COMP:17164"/>
        <dbReference type="Rhea" id="RHEA-COMP:17165"/>
        <dbReference type="ChEBI" id="CHEBI:15377"/>
        <dbReference type="ChEBI" id="CHEBI:15378"/>
        <dbReference type="ChEBI" id="CHEBI:43474"/>
        <dbReference type="ChEBI" id="CHEBI:167616"/>
        <dbReference type="ChEBI" id="CHEBI:167618"/>
        <dbReference type="EC" id="3.6.1.74"/>
    </reaction>
    <physiologicalReaction direction="left-to-right" evidence="7">
        <dbReference type="Rhea" id="RHEA:67005"/>
    </physiologicalReaction>
</comment>
<dbReference type="CDD" id="cd07470">
    <property type="entry name" value="CYTH-like_mRNA_RTPase"/>
    <property type="match status" value="1"/>
</dbReference>
<evidence type="ECO:0000256" key="2">
    <source>
        <dbReference type="ARBA" id="ARBA00004123"/>
    </source>
</evidence>
<gene>
    <name evidence="11 13" type="ORF">P152DRAFT_393131</name>
</gene>
<evidence type="ECO:0000259" key="10">
    <source>
        <dbReference type="Pfam" id="PF02940"/>
    </source>
</evidence>
<dbReference type="EMBL" id="ML975153">
    <property type="protein sequence ID" value="KAF1814375.1"/>
    <property type="molecule type" value="Genomic_DNA"/>
</dbReference>
<comment type="subunit">
    <text evidence="8">Heterodimer. The mRNA-capping enzyme is composed of two separate chains alpha and beta, respectively a mRNA guanylyltransferase and an mRNA 5'-triphosphate monophosphatase.</text>
</comment>
<reference evidence="13" key="3">
    <citation type="submission" date="2025-04" db="UniProtKB">
        <authorList>
            <consortium name="RefSeq"/>
        </authorList>
    </citation>
    <scope>IDENTIFICATION</scope>
    <source>
        <strain evidence="13">CBS 781.70</strain>
    </source>
</reference>
<proteinExistence type="inferred from homology"/>
<evidence type="ECO:0000313" key="11">
    <source>
        <dbReference type="EMBL" id="KAF1814375.1"/>
    </source>
</evidence>
<evidence type="ECO:0000256" key="5">
    <source>
        <dbReference type="ARBA" id="ARBA00022801"/>
    </source>
</evidence>
<evidence type="ECO:0000256" key="3">
    <source>
        <dbReference type="ARBA" id="ARBA00006345"/>
    </source>
</evidence>
<keyword evidence="4 8" id="KW-0507">mRNA processing</keyword>